<dbReference type="KEGG" id="sri:SELR_04800"/>
<reference evidence="1 2" key="1">
    <citation type="submission" date="2011-10" db="EMBL/GenBank/DDBJ databases">
        <title>Whole genome sequence of Selenomonas ruminantium subsp. lactilytica TAM6421.</title>
        <authorList>
            <person name="Oguchi A."/>
            <person name="Ankai A."/>
            <person name="Kaneko J."/>
            <person name="Yamada-Narita S."/>
            <person name="Fukui S."/>
            <person name="Takahashi M."/>
            <person name="Onodera T."/>
            <person name="Kojima S."/>
            <person name="Fushimi T."/>
            <person name="Abe N."/>
            <person name="Kamio Y."/>
            <person name="Yamazaki S."/>
            <person name="Fujita N."/>
        </authorList>
    </citation>
    <scope>NUCLEOTIDE SEQUENCE [LARGE SCALE GENOMIC DNA]</scope>
    <source>
        <strain evidence="2">NBRC 103574 / TAM6421</strain>
    </source>
</reference>
<evidence type="ECO:0000313" key="1">
    <source>
        <dbReference type="EMBL" id="BAL82188.1"/>
    </source>
</evidence>
<evidence type="ECO:0000313" key="2">
    <source>
        <dbReference type="Proteomes" id="UP000007887"/>
    </source>
</evidence>
<dbReference type="InterPro" id="IPR024508">
    <property type="entry name" value="DUF3226"/>
</dbReference>
<proteinExistence type="predicted"/>
<dbReference type="Gene3D" id="3.40.50.10620">
    <property type="entry name" value="PH0156-like domains"/>
    <property type="match status" value="1"/>
</dbReference>
<organism evidence="1 2">
    <name type="scientific">Selenomonas ruminantium subsp. lactilytica (strain NBRC 103574 / TAM6421)</name>
    <dbReference type="NCBI Taxonomy" id="927704"/>
    <lineage>
        <taxon>Bacteria</taxon>
        <taxon>Bacillati</taxon>
        <taxon>Bacillota</taxon>
        <taxon>Negativicutes</taxon>
        <taxon>Selenomonadales</taxon>
        <taxon>Selenomonadaceae</taxon>
        <taxon>Selenomonas</taxon>
    </lineage>
</organism>
<dbReference type="RefSeq" id="WP_014423632.1">
    <property type="nucleotide sequence ID" value="NC_017068.1"/>
</dbReference>
<dbReference type="PATRIC" id="fig|927704.6.peg.492"/>
<gene>
    <name evidence="1" type="ordered locus">SELR_04800</name>
</gene>
<dbReference type="Pfam" id="PF11536">
    <property type="entry name" value="DUF3226"/>
    <property type="match status" value="1"/>
</dbReference>
<protein>
    <recommendedName>
        <fullName evidence="3">DUF4435 domain-containing protein</fullName>
    </recommendedName>
</protein>
<dbReference type="AlphaFoldDB" id="I0GN51"/>
<sequence>MKSVILCEGQDDLWFISYFLHKVDGWMMDNSKSLWTSYKIPENKSSRKVIYMKKDNDGVAIWSVGGKDSFAEPLHIIIDKFVKEIPSASPESVVIVRDRDNDDEKEILAGMAENIIDGLSLRNNTSTMCNIECPNGEIASTKITPVIFPFYEPGAIETLLMNAVKEKNESGKIIYEEAQKYVSFFENNDDVRKNYIKSTRLVLKAKYSSMIAITNPDHSTGLFKDMMLSTPWEKSAYVQKHFNVILKAITPLKEHANITK</sequence>
<name>I0GN51_SELRL</name>
<dbReference type="OrthoDB" id="2989487at2"/>
<dbReference type="HOGENOM" id="CLU_1159344_0_0_9"/>
<dbReference type="SUPFAM" id="SSF160945">
    <property type="entry name" value="PH0156-like"/>
    <property type="match status" value="1"/>
</dbReference>
<dbReference type="Proteomes" id="UP000007887">
    <property type="component" value="Chromosome"/>
</dbReference>
<evidence type="ECO:0008006" key="3">
    <source>
        <dbReference type="Google" id="ProtNLM"/>
    </source>
</evidence>
<accession>I0GN51</accession>
<dbReference type="EMBL" id="AP012292">
    <property type="protein sequence ID" value="BAL82188.1"/>
    <property type="molecule type" value="Genomic_DNA"/>
</dbReference>